<reference evidence="1 2" key="1">
    <citation type="journal article" date="2017" name="Curr. Biol.">
        <title>The Evolution of Venom by Co-option of Single-Copy Genes.</title>
        <authorList>
            <person name="Martinson E.O."/>
            <person name="Mrinalini"/>
            <person name="Kelkar Y.D."/>
            <person name="Chang C.H."/>
            <person name="Werren J.H."/>
        </authorList>
    </citation>
    <scope>NUCLEOTIDE SEQUENCE [LARGE SCALE GENOMIC DNA]</scope>
    <source>
        <strain evidence="1 2">Alberta</strain>
        <tissue evidence="1">Whole body</tissue>
    </source>
</reference>
<dbReference type="Proteomes" id="UP000215335">
    <property type="component" value="Unassembled WGS sequence"/>
</dbReference>
<sequence length="307" mass="35739">MNPENEIVNYLGKLGLLHFLPNNKKDNFITVTFYSDGSPVFESSSFVTQIYLLYHVRQCRDLLNLTVTSVVSGACIQSITNKVDSLTHIREYVDTERSVYGFIKKSVLTDLNSFNIISGFVPDSMHLIDLCIAKQFMNKALRYSRSIHDKKFWIAKDLQNWVLYYSTIVLLKIPKMKPYVEHWSNLTNVARSFGKVSLPTHRWIRELNLSDWVVVYKKIVKAECCYLSCNKIRLRSNISFAKATDNELNMQEYTVCKSIHVTDIFDNNIRNFQIKRIVDIIENLRANNTITVDKICFHMDCDNESYL</sequence>
<dbReference type="AlphaFoldDB" id="A0A232F8G3"/>
<gene>
    <name evidence="1" type="ORF">TSAR_005706</name>
</gene>
<organism evidence="1 2">
    <name type="scientific">Trichomalopsis sarcophagae</name>
    <dbReference type="NCBI Taxonomy" id="543379"/>
    <lineage>
        <taxon>Eukaryota</taxon>
        <taxon>Metazoa</taxon>
        <taxon>Ecdysozoa</taxon>
        <taxon>Arthropoda</taxon>
        <taxon>Hexapoda</taxon>
        <taxon>Insecta</taxon>
        <taxon>Pterygota</taxon>
        <taxon>Neoptera</taxon>
        <taxon>Endopterygota</taxon>
        <taxon>Hymenoptera</taxon>
        <taxon>Apocrita</taxon>
        <taxon>Proctotrupomorpha</taxon>
        <taxon>Chalcidoidea</taxon>
        <taxon>Pteromalidae</taxon>
        <taxon>Pteromalinae</taxon>
        <taxon>Trichomalopsis</taxon>
    </lineage>
</organism>
<evidence type="ECO:0000313" key="2">
    <source>
        <dbReference type="Proteomes" id="UP000215335"/>
    </source>
</evidence>
<proteinExistence type="predicted"/>
<name>A0A232F8G3_9HYME</name>
<comment type="caution">
    <text evidence="1">The sequence shown here is derived from an EMBL/GenBank/DDBJ whole genome shotgun (WGS) entry which is preliminary data.</text>
</comment>
<dbReference type="OrthoDB" id="7696251at2759"/>
<protein>
    <submittedName>
        <fullName evidence="1">Uncharacterized protein</fullName>
    </submittedName>
</protein>
<evidence type="ECO:0000313" key="1">
    <source>
        <dbReference type="EMBL" id="OXU26759.1"/>
    </source>
</evidence>
<dbReference type="EMBL" id="NNAY01000734">
    <property type="protein sequence ID" value="OXU26759.1"/>
    <property type="molecule type" value="Genomic_DNA"/>
</dbReference>
<accession>A0A232F8G3</accession>
<keyword evidence="2" id="KW-1185">Reference proteome</keyword>